<evidence type="ECO:0008006" key="5">
    <source>
        <dbReference type="Google" id="ProtNLM"/>
    </source>
</evidence>
<gene>
    <name evidence="3" type="ORF">MXD59_06700</name>
</gene>
<feature type="transmembrane region" description="Helical" evidence="2">
    <location>
        <begin position="79"/>
        <end position="98"/>
    </location>
</feature>
<feature type="transmembrane region" description="Helical" evidence="2">
    <location>
        <begin position="184"/>
        <end position="202"/>
    </location>
</feature>
<feature type="region of interest" description="Disordered" evidence="1">
    <location>
        <begin position="362"/>
        <end position="385"/>
    </location>
</feature>
<keyword evidence="2" id="KW-0472">Membrane</keyword>
<dbReference type="EMBL" id="JALKFT010000005">
    <property type="protein sequence ID" value="MCK9875467.1"/>
    <property type="molecule type" value="Genomic_DNA"/>
</dbReference>
<sequence length="530" mass="55240">MSAPTTTRVPLPDAMDVGRVRSWRATIALSRVETARLIRHPAVLVGLLAYLLPWLYSAMTRGEAGRFPVLQDSDRGTQIRLLPLALATLLAANMAMLRPAQSGADAQLEVLVLSARHRAAALLAALVPVGLIAAALVGARMTDLAVQSGASGHPNPFELAGGPLMVVLLGVVGVLLGSLTRSAAAAPLAMVTLAVAVLAAMLPGRLAQSSARWLLPLASRREGAPPLPISLLGRPAGWHLAYLTGLIVVLAVATLAVNKMRTSLLGVVSAAGVVLILIAGVLQLRSPSGELAAARDAATYQPAAQQICEHRGQLTYCSFPDFRPQIAGWDNVLQGILRRLPPAVADQPWTVRQRVQAAGNTEAGAGMGQPVPLAQWQNDDNRHGTPASVPVATSWNDNATVIDLAGQFAYRAVTGRAAPADGLQICEARGALVIWLAGQASPRSRKGLDSLISGSSGGVAMTAAGFGSGYYVADRVVAFGLRMLSQPADTISARVRSTWPELTTPGTSFERAGELLGITPPPTEQDGICS</sequence>
<feature type="transmembrane region" description="Helical" evidence="2">
    <location>
        <begin position="41"/>
        <end position="59"/>
    </location>
</feature>
<dbReference type="RefSeq" id="WP_248823913.1">
    <property type="nucleotide sequence ID" value="NZ_JALKFT010000005.1"/>
</dbReference>
<keyword evidence="2" id="KW-0812">Transmembrane</keyword>
<keyword evidence="4" id="KW-1185">Reference proteome</keyword>
<dbReference type="Proteomes" id="UP001201873">
    <property type="component" value="Unassembled WGS sequence"/>
</dbReference>
<accession>A0ABT0JVA7</accession>
<evidence type="ECO:0000313" key="3">
    <source>
        <dbReference type="EMBL" id="MCK9875467.1"/>
    </source>
</evidence>
<keyword evidence="2" id="KW-1133">Transmembrane helix</keyword>
<name>A0ABT0JVA7_9ACTN</name>
<feature type="transmembrane region" description="Helical" evidence="2">
    <location>
        <begin position="264"/>
        <end position="282"/>
    </location>
</feature>
<evidence type="ECO:0000256" key="1">
    <source>
        <dbReference type="SAM" id="MobiDB-lite"/>
    </source>
</evidence>
<proteinExistence type="predicted"/>
<evidence type="ECO:0000313" key="4">
    <source>
        <dbReference type="Proteomes" id="UP001201873"/>
    </source>
</evidence>
<organism evidence="3 4">
    <name type="scientific">Frankia umida</name>
    <dbReference type="NCBI Taxonomy" id="573489"/>
    <lineage>
        <taxon>Bacteria</taxon>
        <taxon>Bacillati</taxon>
        <taxon>Actinomycetota</taxon>
        <taxon>Actinomycetes</taxon>
        <taxon>Frankiales</taxon>
        <taxon>Frankiaceae</taxon>
        <taxon>Frankia</taxon>
    </lineage>
</organism>
<evidence type="ECO:0000256" key="2">
    <source>
        <dbReference type="SAM" id="Phobius"/>
    </source>
</evidence>
<protein>
    <recommendedName>
        <fullName evidence="5">ABC transporter permease</fullName>
    </recommendedName>
</protein>
<comment type="caution">
    <text evidence="3">The sequence shown here is derived from an EMBL/GenBank/DDBJ whole genome shotgun (WGS) entry which is preliminary data.</text>
</comment>
<feature type="transmembrane region" description="Helical" evidence="2">
    <location>
        <begin position="236"/>
        <end position="257"/>
    </location>
</feature>
<reference evidence="3 4" key="1">
    <citation type="submission" date="2022-04" db="EMBL/GenBank/DDBJ databases">
        <title>Genome diversity in the genus Frankia.</title>
        <authorList>
            <person name="Carlos-Shanley C."/>
            <person name="Hahn D."/>
        </authorList>
    </citation>
    <scope>NUCLEOTIDE SEQUENCE [LARGE SCALE GENOMIC DNA]</scope>
    <source>
        <strain evidence="3 4">Ag45/Mut15</strain>
    </source>
</reference>
<feature type="transmembrane region" description="Helical" evidence="2">
    <location>
        <begin position="119"/>
        <end position="139"/>
    </location>
</feature>
<feature type="transmembrane region" description="Helical" evidence="2">
    <location>
        <begin position="159"/>
        <end position="177"/>
    </location>
</feature>